<keyword evidence="3 4" id="KW-0408">Iron</keyword>
<evidence type="ECO:0000313" key="7">
    <source>
        <dbReference type="Proteomes" id="UP000274661"/>
    </source>
</evidence>
<dbReference type="SUPFAM" id="SSF46626">
    <property type="entry name" value="Cytochrome c"/>
    <property type="match status" value="1"/>
</dbReference>
<accession>A0A3R9Z6U0</accession>
<dbReference type="GO" id="GO:0020037">
    <property type="term" value="F:heme binding"/>
    <property type="evidence" value="ECO:0007669"/>
    <property type="project" value="InterPro"/>
</dbReference>
<dbReference type="PROSITE" id="PS51257">
    <property type="entry name" value="PROKAR_LIPOPROTEIN"/>
    <property type="match status" value="1"/>
</dbReference>
<evidence type="ECO:0000256" key="3">
    <source>
        <dbReference type="ARBA" id="ARBA00023004"/>
    </source>
</evidence>
<dbReference type="Proteomes" id="UP000274661">
    <property type="component" value="Unassembled WGS sequence"/>
</dbReference>
<name>A0A3R9Z6U0_9SPHN</name>
<evidence type="ECO:0000313" key="6">
    <source>
        <dbReference type="EMBL" id="RST31238.1"/>
    </source>
</evidence>
<sequence>MRHVALLLLAGLALGGCSIRRDRFTETRALIANQCGSCHVVPGVTGANGNVGPSLEGIGTRQVIAGYFPNTRANLVRWVAHPQAMLPNNAMPETHLTPEQANQVADYLYTLDR</sequence>
<evidence type="ECO:0000256" key="2">
    <source>
        <dbReference type="ARBA" id="ARBA00022723"/>
    </source>
</evidence>
<dbReference type="AlphaFoldDB" id="A0A3R9Z6U0"/>
<reference evidence="6 7" key="1">
    <citation type="submission" date="2018-12" db="EMBL/GenBank/DDBJ databases">
        <title>Sphingomonas sp. HMF7854 Genome sequencing and assembly.</title>
        <authorList>
            <person name="Cha I."/>
            <person name="Kang H."/>
            <person name="Kim H."/>
            <person name="Kang J."/>
            <person name="Joh K."/>
        </authorList>
    </citation>
    <scope>NUCLEOTIDE SEQUENCE [LARGE SCALE GENOMIC DNA]</scope>
    <source>
        <strain evidence="6 7">HMF7854</strain>
    </source>
</reference>
<protein>
    <submittedName>
        <fullName evidence="6">C-type cytochrome</fullName>
    </submittedName>
</protein>
<dbReference type="InterPro" id="IPR009056">
    <property type="entry name" value="Cyt_c-like_dom"/>
</dbReference>
<evidence type="ECO:0000259" key="5">
    <source>
        <dbReference type="PROSITE" id="PS51007"/>
    </source>
</evidence>
<proteinExistence type="predicted"/>
<dbReference type="Pfam" id="PF00034">
    <property type="entry name" value="Cytochrom_C"/>
    <property type="match status" value="1"/>
</dbReference>
<keyword evidence="2 4" id="KW-0479">Metal-binding</keyword>
<keyword evidence="7" id="KW-1185">Reference proteome</keyword>
<dbReference type="EMBL" id="RWJF01000001">
    <property type="protein sequence ID" value="RST31238.1"/>
    <property type="molecule type" value="Genomic_DNA"/>
</dbReference>
<dbReference type="PROSITE" id="PS51007">
    <property type="entry name" value="CYTC"/>
    <property type="match status" value="1"/>
</dbReference>
<dbReference type="RefSeq" id="WP_126719065.1">
    <property type="nucleotide sequence ID" value="NZ_RWJF01000001.1"/>
</dbReference>
<evidence type="ECO:0000256" key="4">
    <source>
        <dbReference type="PROSITE-ProRule" id="PRU00433"/>
    </source>
</evidence>
<dbReference type="GO" id="GO:0009055">
    <property type="term" value="F:electron transfer activity"/>
    <property type="evidence" value="ECO:0007669"/>
    <property type="project" value="InterPro"/>
</dbReference>
<evidence type="ECO:0000256" key="1">
    <source>
        <dbReference type="ARBA" id="ARBA00022617"/>
    </source>
</evidence>
<keyword evidence="1 4" id="KW-0349">Heme</keyword>
<organism evidence="6 7">
    <name type="scientific">Sphingomonas ginkgonis</name>
    <dbReference type="NCBI Taxonomy" id="2315330"/>
    <lineage>
        <taxon>Bacteria</taxon>
        <taxon>Pseudomonadati</taxon>
        <taxon>Pseudomonadota</taxon>
        <taxon>Alphaproteobacteria</taxon>
        <taxon>Sphingomonadales</taxon>
        <taxon>Sphingomonadaceae</taxon>
        <taxon>Sphingomonas</taxon>
    </lineage>
</organism>
<dbReference type="InterPro" id="IPR036909">
    <property type="entry name" value="Cyt_c-like_dom_sf"/>
</dbReference>
<comment type="caution">
    <text evidence="6">The sequence shown here is derived from an EMBL/GenBank/DDBJ whole genome shotgun (WGS) entry which is preliminary data.</text>
</comment>
<dbReference type="GO" id="GO:0046872">
    <property type="term" value="F:metal ion binding"/>
    <property type="evidence" value="ECO:0007669"/>
    <property type="project" value="UniProtKB-KW"/>
</dbReference>
<feature type="domain" description="Cytochrome c" evidence="5">
    <location>
        <begin position="11"/>
        <end position="112"/>
    </location>
</feature>
<dbReference type="OrthoDB" id="9794982at2"/>
<gene>
    <name evidence="6" type="ORF">HMF7854_10620</name>
</gene>
<dbReference type="Gene3D" id="1.10.760.10">
    <property type="entry name" value="Cytochrome c-like domain"/>
    <property type="match status" value="1"/>
</dbReference>